<dbReference type="SUPFAM" id="SSF47413">
    <property type="entry name" value="lambda repressor-like DNA-binding domains"/>
    <property type="match status" value="1"/>
</dbReference>
<gene>
    <name evidence="2" type="ORF">OG563_00430</name>
</gene>
<dbReference type="InterPro" id="IPR010982">
    <property type="entry name" value="Lambda_DNA-bd_dom_sf"/>
</dbReference>
<protein>
    <submittedName>
        <fullName evidence="2">Helix-turn-helix domain-containing protein</fullName>
    </submittedName>
</protein>
<name>A0ABZ1YWY1_9NOCA</name>
<sequence>MEEITKVVGQWLRTRRIQVGLERPEDLGRLVGLSADQIKKAENGTRTLSIESFEAIVQALALPTWWGRMVLALTRTSLIPSHVAADHPLEARDLRILEAYPGPACLYEVPLFKVRAANSKYLKAFPGLVPGRNIIEWLVNEPAARKVLGGWGLEVHLMTQALKLMSPGLVAQDEVDAVVDACRHAPEWNDLWATDFPQSWASVDSSLEYSVIKDVDSGEEQPMWVSIDVSEVPFRPWWIYHLTPVDGPLATS</sequence>
<dbReference type="Pfam" id="PF01381">
    <property type="entry name" value="HTH_3"/>
    <property type="match status" value="1"/>
</dbReference>
<organism evidence="2 3">
    <name type="scientific">Nocardia vinacea</name>
    <dbReference type="NCBI Taxonomy" id="96468"/>
    <lineage>
        <taxon>Bacteria</taxon>
        <taxon>Bacillati</taxon>
        <taxon>Actinomycetota</taxon>
        <taxon>Actinomycetes</taxon>
        <taxon>Mycobacteriales</taxon>
        <taxon>Nocardiaceae</taxon>
        <taxon>Nocardia</taxon>
    </lineage>
</organism>
<proteinExistence type="predicted"/>
<dbReference type="PROSITE" id="PS50943">
    <property type="entry name" value="HTH_CROC1"/>
    <property type="match status" value="1"/>
</dbReference>
<keyword evidence="3" id="KW-1185">Reference proteome</keyword>
<feature type="domain" description="HTH cro/C1-type" evidence="1">
    <location>
        <begin position="25"/>
        <end position="66"/>
    </location>
</feature>
<dbReference type="EMBL" id="CP109441">
    <property type="protein sequence ID" value="WUV46765.1"/>
    <property type="molecule type" value="Genomic_DNA"/>
</dbReference>
<evidence type="ECO:0000313" key="3">
    <source>
        <dbReference type="Proteomes" id="UP001432062"/>
    </source>
</evidence>
<dbReference type="Proteomes" id="UP001432062">
    <property type="component" value="Chromosome"/>
</dbReference>
<dbReference type="CDD" id="cd00093">
    <property type="entry name" value="HTH_XRE"/>
    <property type="match status" value="1"/>
</dbReference>
<reference evidence="2" key="1">
    <citation type="submission" date="2022-10" db="EMBL/GenBank/DDBJ databases">
        <title>The complete genomes of actinobacterial strains from the NBC collection.</title>
        <authorList>
            <person name="Joergensen T.S."/>
            <person name="Alvarez Arevalo M."/>
            <person name="Sterndorff E.B."/>
            <person name="Faurdal D."/>
            <person name="Vuksanovic O."/>
            <person name="Mourched A.-S."/>
            <person name="Charusanti P."/>
            <person name="Shaw S."/>
            <person name="Blin K."/>
            <person name="Weber T."/>
        </authorList>
    </citation>
    <scope>NUCLEOTIDE SEQUENCE</scope>
    <source>
        <strain evidence="2">NBC_01482</strain>
    </source>
</reference>
<dbReference type="InterPro" id="IPR001387">
    <property type="entry name" value="Cro/C1-type_HTH"/>
</dbReference>
<dbReference type="RefSeq" id="WP_329410817.1">
    <property type="nucleotide sequence ID" value="NZ_CP109441.1"/>
</dbReference>
<evidence type="ECO:0000259" key="1">
    <source>
        <dbReference type="PROSITE" id="PS50943"/>
    </source>
</evidence>
<dbReference type="Gene3D" id="3.30.450.180">
    <property type="match status" value="1"/>
</dbReference>
<dbReference type="SMART" id="SM00530">
    <property type="entry name" value="HTH_XRE"/>
    <property type="match status" value="1"/>
</dbReference>
<accession>A0ABZ1YWY1</accession>
<dbReference type="Gene3D" id="1.10.260.40">
    <property type="entry name" value="lambda repressor-like DNA-binding domains"/>
    <property type="match status" value="1"/>
</dbReference>
<evidence type="ECO:0000313" key="2">
    <source>
        <dbReference type="EMBL" id="WUV46765.1"/>
    </source>
</evidence>